<keyword evidence="1 3" id="KW-0853">WD repeat</keyword>
<evidence type="ECO:0000256" key="2">
    <source>
        <dbReference type="ARBA" id="ARBA00022737"/>
    </source>
</evidence>
<feature type="repeat" description="WD" evidence="3">
    <location>
        <begin position="205"/>
        <end position="246"/>
    </location>
</feature>
<dbReference type="CTD" id="401551"/>
<dbReference type="InterPro" id="IPR015943">
    <property type="entry name" value="WD40/YVTN_repeat-like_dom_sf"/>
</dbReference>
<feature type="repeat" description="WD" evidence="3">
    <location>
        <begin position="104"/>
        <end position="138"/>
    </location>
</feature>
<organism evidence="4 5">
    <name type="scientific">Acanthaster planci</name>
    <name type="common">Crown-of-thorns starfish</name>
    <dbReference type="NCBI Taxonomy" id="133434"/>
    <lineage>
        <taxon>Eukaryota</taxon>
        <taxon>Metazoa</taxon>
        <taxon>Echinodermata</taxon>
        <taxon>Eleutherozoa</taxon>
        <taxon>Asterozoa</taxon>
        <taxon>Asteroidea</taxon>
        <taxon>Valvatacea</taxon>
        <taxon>Valvatida</taxon>
        <taxon>Acanthasteridae</taxon>
        <taxon>Acanthaster</taxon>
    </lineage>
</organism>
<dbReference type="PROSITE" id="PS50082">
    <property type="entry name" value="WD_REPEATS_2"/>
    <property type="match status" value="5"/>
</dbReference>
<evidence type="ECO:0000256" key="1">
    <source>
        <dbReference type="ARBA" id="ARBA00022574"/>
    </source>
</evidence>
<proteinExistence type="predicted"/>
<dbReference type="InterPro" id="IPR019775">
    <property type="entry name" value="WD40_repeat_CS"/>
</dbReference>
<feature type="repeat" description="WD" evidence="3">
    <location>
        <begin position="20"/>
        <end position="61"/>
    </location>
</feature>
<protein>
    <submittedName>
        <fullName evidence="5">WD repeat-containing protein 38-like isoform X3</fullName>
    </submittedName>
</protein>
<dbReference type="PROSITE" id="PS50294">
    <property type="entry name" value="WD_REPEATS_REGION"/>
    <property type="match status" value="5"/>
</dbReference>
<feature type="repeat" description="WD" evidence="3">
    <location>
        <begin position="62"/>
        <end position="103"/>
    </location>
</feature>
<dbReference type="Gene3D" id="2.130.10.10">
    <property type="entry name" value="YVTN repeat-like/Quinoprotein amine dehydrogenase"/>
    <property type="match status" value="2"/>
</dbReference>
<sequence>MLSAQLELDGTFDHARKKEYSKHKDEVNCCAFSPDLEMMVTGADDGRVRVFNRLSGQLVCRLIEHKGAIKSVAVSSDSKFIASASYDSTVIVWRTANASVVYRLTGHSRSVETVAFSHDSRLLCSGSWDNTALVWNLKATGSWDHTVRLWLMIRDPRVEQCRILNGHTGNVYAVAFSSLGMLASGSWDKTIRLWRPRDGSLLFILDDHSGWVRALAFSPDGTILASASDDESVKIWDTLSGECAKTLQGNMEQLQTCIFSTEGALLASGAATMPNLTFKTSAADNKAPCATNLSLE</sequence>
<keyword evidence="2" id="KW-0677">Repeat</keyword>
<dbReference type="SMART" id="SM00320">
    <property type="entry name" value="WD40"/>
    <property type="match status" value="5"/>
</dbReference>
<reference evidence="5" key="1">
    <citation type="submission" date="2025-08" db="UniProtKB">
        <authorList>
            <consortium name="RefSeq"/>
        </authorList>
    </citation>
    <scope>IDENTIFICATION</scope>
</reference>
<name>A0A8B7XTK5_ACAPL</name>
<dbReference type="OrthoDB" id="674604at2759"/>
<dbReference type="InterPro" id="IPR036322">
    <property type="entry name" value="WD40_repeat_dom_sf"/>
</dbReference>
<keyword evidence="4" id="KW-1185">Reference proteome</keyword>
<dbReference type="RefSeq" id="XP_022084183.1">
    <property type="nucleotide sequence ID" value="XM_022228491.1"/>
</dbReference>
<dbReference type="SUPFAM" id="SSF50978">
    <property type="entry name" value="WD40 repeat-like"/>
    <property type="match status" value="1"/>
</dbReference>
<dbReference type="AlphaFoldDB" id="A0A8B7XTK5"/>
<dbReference type="GeneID" id="110975740"/>
<feature type="repeat" description="WD" evidence="3">
    <location>
        <begin position="164"/>
        <end position="204"/>
    </location>
</feature>
<accession>A0A8B7XTK5</accession>
<dbReference type="PANTHER" id="PTHR19879">
    <property type="entry name" value="TRANSCRIPTION INITIATION FACTOR TFIID"/>
    <property type="match status" value="1"/>
</dbReference>
<dbReference type="InterPro" id="IPR020472">
    <property type="entry name" value="WD40_PAC1"/>
</dbReference>
<evidence type="ECO:0000313" key="4">
    <source>
        <dbReference type="Proteomes" id="UP000694845"/>
    </source>
</evidence>
<evidence type="ECO:0000256" key="3">
    <source>
        <dbReference type="PROSITE-ProRule" id="PRU00221"/>
    </source>
</evidence>
<dbReference type="CDD" id="cd00200">
    <property type="entry name" value="WD40"/>
    <property type="match status" value="1"/>
</dbReference>
<dbReference type="InterPro" id="IPR001680">
    <property type="entry name" value="WD40_rpt"/>
</dbReference>
<gene>
    <name evidence="5" type="primary">LOC110975740</name>
</gene>
<dbReference type="PRINTS" id="PR00320">
    <property type="entry name" value="GPROTEINBRPT"/>
</dbReference>
<dbReference type="Pfam" id="PF00400">
    <property type="entry name" value="WD40"/>
    <property type="match status" value="5"/>
</dbReference>
<dbReference type="PROSITE" id="PS00678">
    <property type="entry name" value="WD_REPEATS_1"/>
    <property type="match status" value="1"/>
</dbReference>
<dbReference type="Proteomes" id="UP000694845">
    <property type="component" value="Unplaced"/>
</dbReference>
<dbReference type="PANTHER" id="PTHR19879:SF9">
    <property type="entry name" value="TRANSCRIPTION INITIATION FACTOR TFIID SUBUNIT 5"/>
    <property type="match status" value="1"/>
</dbReference>
<evidence type="ECO:0000313" key="5">
    <source>
        <dbReference type="RefSeq" id="XP_022084183.1"/>
    </source>
</evidence>